<dbReference type="GO" id="GO:0005737">
    <property type="term" value="C:cytoplasm"/>
    <property type="evidence" value="ECO:0007669"/>
    <property type="project" value="UniProtKB-SubCell"/>
</dbReference>
<protein>
    <recommendedName>
        <fullName evidence="2">Stage 0 sporulation protein A homolog</fullName>
    </recommendedName>
</protein>
<gene>
    <name evidence="14" type="ORF">DXD79_17555</name>
</gene>
<evidence type="ECO:0000256" key="3">
    <source>
        <dbReference type="ARBA" id="ARBA00022490"/>
    </source>
</evidence>
<keyword evidence="8" id="KW-0804">Transcription</keyword>
<dbReference type="RefSeq" id="WP_117631948.1">
    <property type="nucleotide sequence ID" value="NZ_QSON01000008.1"/>
</dbReference>
<comment type="caution">
    <text evidence="14">The sequence shown here is derived from an EMBL/GenBank/DDBJ whole genome shotgun (WGS) entry which is preliminary data.</text>
</comment>
<evidence type="ECO:0000313" key="14">
    <source>
        <dbReference type="EMBL" id="RGJ01996.1"/>
    </source>
</evidence>
<dbReference type="CDD" id="cd17536">
    <property type="entry name" value="REC_YesN-like"/>
    <property type="match status" value="1"/>
</dbReference>
<dbReference type="PROSITE" id="PS01124">
    <property type="entry name" value="HTH_ARAC_FAMILY_2"/>
    <property type="match status" value="1"/>
</dbReference>
<dbReference type="Gene3D" id="3.40.50.2300">
    <property type="match status" value="1"/>
</dbReference>
<organism evidence="14 15">
    <name type="scientific">Hungatella hathewayi</name>
    <dbReference type="NCBI Taxonomy" id="154046"/>
    <lineage>
        <taxon>Bacteria</taxon>
        <taxon>Bacillati</taxon>
        <taxon>Bacillota</taxon>
        <taxon>Clostridia</taxon>
        <taxon>Lachnospirales</taxon>
        <taxon>Lachnospiraceae</taxon>
        <taxon>Hungatella</taxon>
    </lineage>
</organism>
<keyword evidence="4 10" id="KW-0597">Phosphoprotein</keyword>
<dbReference type="InterPro" id="IPR009057">
    <property type="entry name" value="Homeodomain-like_sf"/>
</dbReference>
<feature type="domain" description="Response regulatory" evidence="13">
    <location>
        <begin position="3"/>
        <end position="120"/>
    </location>
</feature>
<keyword evidence="5" id="KW-0902">Two-component regulatory system</keyword>
<dbReference type="PANTHER" id="PTHR42713">
    <property type="entry name" value="HISTIDINE KINASE-RELATED"/>
    <property type="match status" value="1"/>
</dbReference>
<feature type="modified residue" description="4-aspartylphosphate" evidence="10">
    <location>
        <position position="55"/>
    </location>
</feature>
<evidence type="ECO:0000259" key="13">
    <source>
        <dbReference type="PROSITE" id="PS50110"/>
    </source>
</evidence>
<keyword evidence="7" id="KW-0238">DNA-binding</keyword>
<reference evidence="14 15" key="1">
    <citation type="submission" date="2018-08" db="EMBL/GenBank/DDBJ databases">
        <title>A genome reference for cultivated species of the human gut microbiota.</title>
        <authorList>
            <person name="Zou Y."/>
            <person name="Xue W."/>
            <person name="Luo G."/>
        </authorList>
    </citation>
    <scope>NUCLEOTIDE SEQUENCE [LARGE SCALE GENOMIC DNA]</scope>
    <source>
        <strain evidence="14 15">TM09-12</strain>
    </source>
</reference>
<dbReference type="InterPro" id="IPR018062">
    <property type="entry name" value="HTH_AraC-typ_CS"/>
</dbReference>
<evidence type="ECO:0000256" key="6">
    <source>
        <dbReference type="ARBA" id="ARBA00023015"/>
    </source>
</evidence>
<dbReference type="GO" id="GO:0000160">
    <property type="term" value="P:phosphorelay signal transduction system"/>
    <property type="evidence" value="ECO:0007669"/>
    <property type="project" value="UniProtKB-KW"/>
</dbReference>
<keyword evidence="11" id="KW-0175">Coiled coil</keyword>
<proteinExistence type="predicted"/>
<feature type="coiled-coil region" evidence="11">
    <location>
        <begin position="117"/>
        <end position="144"/>
    </location>
</feature>
<dbReference type="SMART" id="SM00448">
    <property type="entry name" value="REC"/>
    <property type="match status" value="1"/>
</dbReference>
<dbReference type="InterPro" id="IPR001789">
    <property type="entry name" value="Sig_transdc_resp-reg_receiver"/>
</dbReference>
<dbReference type="PROSITE" id="PS00041">
    <property type="entry name" value="HTH_ARAC_FAMILY_1"/>
    <property type="match status" value="1"/>
</dbReference>
<evidence type="ECO:0000256" key="7">
    <source>
        <dbReference type="ARBA" id="ARBA00023125"/>
    </source>
</evidence>
<dbReference type="Proteomes" id="UP000263014">
    <property type="component" value="Unassembled WGS sequence"/>
</dbReference>
<name>A0A374P507_9FIRM</name>
<keyword evidence="6" id="KW-0805">Transcription regulation</keyword>
<evidence type="ECO:0000256" key="9">
    <source>
        <dbReference type="ARBA" id="ARBA00024867"/>
    </source>
</evidence>
<evidence type="ECO:0000259" key="12">
    <source>
        <dbReference type="PROSITE" id="PS01124"/>
    </source>
</evidence>
<evidence type="ECO:0000256" key="11">
    <source>
        <dbReference type="SAM" id="Coils"/>
    </source>
</evidence>
<dbReference type="Pfam" id="PF00072">
    <property type="entry name" value="Response_reg"/>
    <property type="match status" value="1"/>
</dbReference>
<dbReference type="SMART" id="SM00342">
    <property type="entry name" value="HTH_ARAC"/>
    <property type="match status" value="1"/>
</dbReference>
<dbReference type="SUPFAM" id="SSF46689">
    <property type="entry name" value="Homeodomain-like"/>
    <property type="match status" value="1"/>
</dbReference>
<dbReference type="Pfam" id="PF12833">
    <property type="entry name" value="HTH_18"/>
    <property type="match status" value="1"/>
</dbReference>
<evidence type="ECO:0000256" key="8">
    <source>
        <dbReference type="ARBA" id="ARBA00023163"/>
    </source>
</evidence>
<dbReference type="InterPro" id="IPR011006">
    <property type="entry name" value="CheY-like_superfamily"/>
</dbReference>
<evidence type="ECO:0000256" key="1">
    <source>
        <dbReference type="ARBA" id="ARBA00004496"/>
    </source>
</evidence>
<evidence type="ECO:0000256" key="5">
    <source>
        <dbReference type="ARBA" id="ARBA00023012"/>
    </source>
</evidence>
<accession>A0A374P507</accession>
<dbReference type="GO" id="GO:0003700">
    <property type="term" value="F:DNA-binding transcription factor activity"/>
    <property type="evidence" value="ECO:0007669"/>
    <property type="project" value="InterPro"/>
</dbReference>
<dbReference type="PANTHER" id="PTHR42713:SF3">
    <property type="entry name" value="TRANSCRIPTIONAL REGULATORY PROTEIN HPTR"/>
    <property type="match status" value="1"/>
</dbReference>
<keyword evidence="3" id="KW-0963">Cytoplasm</keyword>
<dbReference type="Gene3D" id="1.10.10.60">
    <property type="entry name" value="Homeodomain-like"/>
    <property type="match status" value="2"/>
</dbReference>
<evidence type="ECO:0000313" key="15">
    <source>
        <dbReference type="Proteomes" id="UP000263014"/>
    </source>
</evidence>
<dbReference type="EMBL" id="QSON01000008">
    <property type="protein sequence ID" value="RGJ01996.1"/>
    <property type="molecule type" value="Genomic_DNA"/>
</dbReference>
<dbReference type="SUPFAM" id="SSF52172">
    <property type="entry name" value="CheY-like"/>
    <property type="match status" value="1"/>
</dbReference>
<dbReference type="GO" id="GO:0043565">
    <property type="term" value="F:sequence-specific DNA binding"/>
    <property type="evidence" value="ECO:0007669"/>
    <property type="project" value="InterPro"/>
</dbReference>
<evidence type="ECO:0000256" key="10">
    <source>
        <dbReference type="PROSITE-ProRule" id="PRU00169"/>
    </source>
</evidence>
<dbReference type="InterPro" id="IPR018060">
    <property type="entry name" value="HTH_AraC"/>
</dbReference>
<feature type="domain" description="HTH araC/xylS-type" evidence="12">
    <location>
        <begin position="421"/>
        <end position="519"/>
    </location>
</feature>
<evidence type="ECO:0000256" key="2">
    <source>
        <dbReference type="ARBA" id="ARBA00018672"/>
    </source>
</evidence>
<comment type="function">
    <text evidence="9">May play the central regulatory role in sporulation. It may be an element of the effector pathway responsible for the activation of sporulation genes in response to nutritional stress. Spo0A may act in concert with spo0H (a sigma factor) to control the expression of some genes that are critical to the sporulation process.</text>
</comment>
<sequence length="527" mass="60638">MFKILIADDERFIRKGIIAILERGLEEEIQFVEAGNGIEAIDLAQKEHFHLVISDISMPGSSGLEFIKALKDSGQTATVIILSGYENFEYAREAVRLGVREYVMKPVKKPEFLELVRTCLEETRQKQEQSVKEARESIANEKILNQVKEEVLVQLLNENRKEVVAQCLERLEKFGITFHSSLFICAVIEYEVTDSNREYIDFVAKNMVDEFFKDSFFPAVTVEYSEGRLAVIMEFQDQNRFKEEKATALRSVTGLIKKYCKVRAVTGVGDIAFDAYCLNKSLRHAIKAAEFKIYDTGNDLFFYSDLARGHDYDPVPAESLLKEFDEEHAVMLLNALEPLIAAPCSRHSLEAVRKCYEEVCGLLNERTQKAAGLSPEPPVRYQEFRYFWNFIQMKQELKKMIRQAGELMQQGEESLNYKLIHDILQYLEENITKDIDLNTVAEQFSRTPGYISTLFKKSMNCGFNTYVTEQRMSIARKLLEDSSIPIQKVGELCGYPNSKYFSVVFKKSTGENPKRYREKIEKHPGKD</sequence>
<dbReference type="PROSITE" id="PS50110">
    <property type="entry name" value="RESPONSE_REGULATORY"/>
    <property type="match status" value="1"/>
</dbReference>
<evidence type="ECO:0000256" key="4">
    <source>
        <dbReference type="ARBA" id="ARBA00022553"/>
    </source>
</evidence>
<comment type="subcellular location">
    <subcellularLocation>
        <location evidence="1">Cytoplasm</location>
    </subcellularLocation>
</comment>
<dbReference type="AlphaFoldDB" id="A0A374P507"/>
<dbReference type="InterPro" id="IPR051552">
    <property type="entry name" value="HptR"/>
</dbReference>